<reference evidence="9 10" key="1">
    <citation type="submission" date="2019-07" db="EMBL/GenBank/DDBJ databases">
        <title>Genomes of Cafeteria roenbergensis.</title>
        <authorList>
            <person name="Fischer M.G."/>
            <person name="Hackl T."/>
            <person name="Roman M."/>
        </authorList>
    </citation>
    <scope>NUCLEOTIDE SEQUENCE [LARGE SCALE GENOMIC DNA]</scope>
    <source>
        <strain evidence="9 10">RCC970-E3</strain>
    </source>
</reference>
<dbReference type="SUPFAM" id="SSF56112">
    <property type="entry name" value="Protein kinase-like (PK-like)"/>
    <property type="match status" value="1"/>
</dbReference>
<dbReference type="InterPro" id="IPR008271">
    <property type="entry name" value="Ser/Thr_kinase_AS"/>
</dbReference>
<feature type="compositionally biased region" description="Low complexity" evidence="7">
    <location>
        <begin position="175"/>
        <end position="195"/>
    </location>
</feature>
<keyword evidence="3 6" id="KW-0547">Nucleotide-binding</keyword>
<dbReference type="AlphaFoldDB" id="A0A5A8CE82"/>
<dbReference type="PROSITE" id="PS00108">
    <property type="entry name" value="PROTEIN_KINASE_ST"/>
    <property type="match status" value="1"/>
</dbReference>
<dbReference type="GO" id="GO:0098813">
    <property type="term" value="P:nuclear chromosome segregation"/>
    <property type="evidence" value="ECO:0007669"/>
    <property type="project" value="UniProtKB-ARBA"/>
</dbReference>
<feature type="compositionally biased region" description="Low complexity" evidence="7">
    <location>
        <begin position="266"/>
        <end position="285"/>
    </location>
</feature>
<feature type="region of interest" description="Disordered" evidence="7">
    <location>
        <begin position="767"/>
        <end position="863"/>
    </location>
</feature>
<dbReference type="Proteomes" id="UP000324907">
    <property type="component" value="Unassembled WGS sequence"/>
</dbReference>
<dbReference type="GO" id="GO:0005634">
    <property type="term" value="C:nucleus"/>
    <property type="evidence" value="ECO:0007669"/>
    <property type="project" value="TreeGrafter"/>
</dbReference>
<dbReference type="PANTHER" id="PTHR22974:SF21">
    <property type="entry name" value="DUAL SPECIFICITY PROTEIN KINASE TTK"/>
    <property type="match status" value="1"/>
</dbReference>
<dbReference type="GO" id="GO:0000776">
    <property type="term" value="C:kinetochore"/>
    <property type="evidence" value="ECO:0007669"/>
    <property type="project" value="TreeGrafter"/>
</dbReference>
<evidence type="ECO:0000256" key="7">
    <source>
        <dbReference type="SAM" id="MobiDB-lite"/>
    </source>
</evidence>
<evidence type="ECO:0000313" key="10">
    <source>
        <dbReference type="Proteomes" id="UP000324907"/>
    </source>
</evidence>
<keyword evidence="2" id="KW-0808">Transferase</keyword>
<dbReference type="FunFam" id="3.30.200.20:FF:000131">
    <property type="entry name" value="Dual specificity protein kinase TTK"/>
    <property type="match status" value="1"/>
</dbReference>
<feature type="compositionally biased region" description="Low complexity" evidence="7">
    <location>
        <begin position="334"/>
        <end position="343"/>
    </location>
</feature>
<feature type="compositionally biased region" description="Low complexity" evidence="7">
    <location>
        <begin position="302"/>
        <end position="326"/>
    </location>
</feature>
<accession>A0A5A8CE82</accession>
<dbReference type="GO" id="GO:0034501">
    <property type="term" value="P:protein localization to kinetochore"/>
    <property type="evidence" value="ECO:0007669"/>
    <property type="project" value="TreeGrafter"/>
</dbReference>
<feature type="compositionally biased region" description="Low complexity" evidence="7">
    <location>
        <begin position="775"/>
        <end position="790"/>
    </location>
</feature>
<feature type="compositionally biased region" description="Acidic residues" evidence="7">
    <location>
        <begin position="236"/>
        <end position="245"/>
    </location>
</feature>
<dbReference type="InterPro" id="IPR011009">
    <property type="entry name" value="Kinase-like_dom_sf"/>
</dbReference>
<keyword evidence="5 6" id="KW-0067">ATP-binding</keyword>
<evidence type="ECO:0000313" key="9">
    <source>
        <dbReference type="EMBL" id="KAA0150121.1"/>
    </source>
</evidence>
<evidence type="ECO:0000256" key="3">
    <source>
        <dbReference type="ARBA" id="ARBA00022741"/>
    </source>
</evidence>
<evidence type="ECO:0000256" key="5">
    <source>
        <dbReference type="ARBA" id="ARBA00022840"/>
    </source>
</evidence>
<evidence type="ECO:0000256" key="4">
    <source>
        <dbReference type="ARBA" id="ARBA00022777"/>
    </source>
</evidence>
<keyword evidence="4" id="KW-0418">Kinase</keyword>
<evidence type="ECO:0000259" key="8">
    <source>
        <dbReference type="PROSITE" id="PS50011"/>
    </source>
</evidence>
<dbReference type="EMBL" id="VLTL01000236">
    <property type="protein sequence ID" value="KAA0150121.1"/>
    <property type="molecule type" value="Genomic_DNA"/>
</dbReference>
<dbReference type="GO" id="GO:0004712">
    <property type="term" value="F:protein serine/threonine/tyrosine kinase activity"/>
    <property type="evidence" value="ECO:0007669"/>
    <property type="project" value="TreeGrafter"/>
</dbReference>
<sequence>MATDKENAYRVSAKAAPAAVSRMTERTMGAFREACRASKPDWDTVSASADAAAEAAALKGGAGTVERGKLLAIRGLANSRRRVVDAETARKEFKRLKGDQAARKSPAFWRAMAAFEAEQGCMEGALRALQIGTTYCREDESLRSLLDNVQSGAAAGSRTTLALIAAVDVLGADESTSSLGSSKGRSVLGASAGSAGRSGGRLRESGATTTSDAAEHPTKAGDDDVDVNAGGKEAGDADADGDGDDMMASPQITFMPRSTRLLGGKAPTALSGAAAATRAPGSTSSGRKRGRHAASTASTPRQGQAKGQAQAQAQSGQPVAGAAAASCGGGGSPSGCAAGPSATAGAADPLTSIAAELSSSGGERHPSITVNGRKYLRLECVGKGGSSRVYRVLGPELKMWALKRVKLGRVDRRSLAPFTNEIALMRRLKGQDTIISLREAEVDLAGKQVLLVMELGEVDLNALMRRHRADGDETGGVPGAAAAAAAAAAGHDGAGVAGGAASPGRAVGATVLESNFLRLTWQQMLGSVATIHRSRIVHGDLKPANFVFVRGQLKLIDFGIAKVISANTTNIYRESQVGTLNYMSPEAIVDTAGNGPGGMGGGGSRRGGGSASSASSRGKMRLGRASDIWSLGCILYQMAYGKTPFADLGLIQKIRAITDPTYEIPFPPLSDPQLLSTIKLCLRRDPAKRPAIEGPGGLLAHAYLHPEYALIRQLTDPAVGGEAISLVKQGGEDAVARLTSSVFEQFLGEVDGFAPLDMRVALEGAGLGRARDRSASSPASSRRPARAAPAIDGGLAEALQRGKQHLRRVEEAASPAGEKPPTGSLMGQLRRKMQQKFARANQPAVGTAEDWTATFGYDDSFTT</sequence>
<dbReference type="InterPro" id="IPR000719">
    <property type="entry name" value="Prot_kinase_dom"/>
</dbReference>
<dbReference type="GO" id="GO:0004674">
    <property type="term" value="F:protein serine/threonine kinase activity"/>
    <property type="evidence" value="ECO:0007669"/>
    <property type="project" value="UniProtKB-KW"/>
</dbReference>
<feature type="binding site" evidence="6">
    <location>
        <position position="403"/>
    </location>
    <ligand>
        <name>ATP</name>
        <dbReference type="ChEBI" id="CHEBI:30616"/>
    </ligand>
</feature>
<dbReference type="Gene3D" id="3.30.200.20">
    <property type="entry name" value="Phosphorylase Kinase, domain 1"/>
    <property type="match status" value="1"/>
</dbReference>
<proteinExistence type="predicted"/>
<evidence type="ECO:0000256" key="1">
    <source>
        <dbReference type="ARBA" id="ARBA00022527"/>
    </source>
</evidence>
<feature type="domain" description="Protein kinase" evidence="8">
    <location>
        <begin position="375"/>
        <end position="704"/>
    </location>
</feature>
<dbReference type="GO" id="GO:0033316">
    <property type="term" value="P:meiotic spindle assembly checkpoint signaling"/>
    <property type="evidence" value="ECO:0007669"/>
    <property type="project" value="TreeGrafter"/>
</dbReference>
<dbReference type="GO" id="GO:0007094">
    <property type="term" value="P:mitotic spindle assembly checkpoint signaling"/>
    <property type="evidence" value="ECO:0007669"/>
    <property type="project" value="TreeGrafter"/>
</dbReference>
<dbReference type="Pfam" id="PF00069">
    <property type="entry name" value="Pkinase"/>
    <property type="match status" value="1"/>
</dbReference>
<dbReference type="GO" id="GO:0005524">
    <property type="term" value="F:ATP binding"/>
    <property type="evidence" value="ECO:0007669"/>
    <property type="project" value="UniProtKB-UniRule"/>
</dbReference>
<organism evidence="9 10">
    <name type="scientific">Cafeteria roenbergensis</name>
    <name type="common">Marine flagellate</name>
    <dbReference type="NCBI Taxonomy" id="33653"/>
    <lineage>
        <taxon>Eukaryota</taxon>
        <taxon>Sar</taxon>
        <taxon>Stramenopiles</taxon>
        <taxon>Bigyra</taxon>
        <taxon>Opalozoa</taxon>
        <taxon>Bicosoecida</taxon>
        <taxon>Cafeteriaceae</taxon>
        <taxon>Cafeteria</taxon>
    </lineage>
</organism>
<name>A0A5A8CE82_CAFRO</name>
<feature type="region of interest" description="Disordered" evidence="7">
    <location>
        <begin position="174"/>
        <end position="343"/>
    </location>
</feature>
<dbReference type="InterPro" id="IPR027084">
    <property type="entry name" value="Mps1_cat"/>
</dbReference>
<dbReference type="CDD" id="cd14131">
    <property type="entry name" value="PKc_Mps1"/>
    <property type="match status" value="1"/>
</dbReference>
<dbReference type="PROSITE" id="PS00107">
    <property type="entry name" value="PROTEIN_KINASE_ATP"/>
    <property type="match status" value="1"/>
</dbReference>
<gene>
    <name evidence="9" type="ORF">FNF28_07292</name>
</gene>
<protein>
    <recommendedName>
        <fullName evidence="8">Protein kinase domain-containing protein</fullName>
    </recommendedName>
</protein>
<dbReference type="InterPro" id="IPR017441">
    <property type="entry name" value="Protein_kinase_ATP_BS"/>
</dbReference>
<keyword evidence="1" id="KW-0723">Serine/threonine-protein kinase</keyword>
<feature type="compositionally biased region" description="Gly residues" evidence="7">
    <location>
        <begin position="594"/>
        <end position="610"/>
    </location>
</feature>
<dbReference type="PANTHER" id="PTHR22974">
    <property type="entry name" value="MIXED LINEAGE PROTEIN KINASE"/>
    <property type="match status" value="1"/>
</dbReference>
<comment type="caution">
    <text evidence="9">The sequence shown here is derived from an EMBL/GenBank/DDBJ whole genome shotgun (WGS) entry which is preliminary data.</text>
</comment>
<feature type="region of interest" description="Disordered" evidence="7">
    <location>
        <begin position="593"/>
        <end position="618"/>
    </location>
</feature>
<dbReference type="PROSITE" id="PS50011">
    <property type="entry name" value="PROTEIN_KINASE_DOM"/>
    <property type="match status" value="1"/>
</dbReference>
<feature type="compositionally biased region" description="Basic and acidic residues" evidence="7">
    <location>
        <begin position="213"/>
        <end position="222"/>
    </location>
</feature>
<evidence type="ECO:0000256" key="6">
    <source>
        <dbReference type="PROSITE-ProRule" id="PRU10141"/>
    </source>
</evidence>
<dbReference type="Gene3D" id="1.10.510.10">
    <property type="entry name" value="Transferase(Phosphotransferase) domain 1"/>
    <property type="match status" value="1"/>
</dbReference>
<dbReference type="SMART" id="SM00220">
    <property type="entry name" value="S_TKc"/>
    <property type="match status" value="1"/>
</dbReference>
<evidence type="ECO:0000256" key="2">
    <source>
        <dbReference type="ARBA" id="ARBA00022679"/>
    </source>
</evidence>